<feature type="domain" description="Methyltransferase small" evidence="3">
    <location>
        <begin position="28"/>
        <end position="91"/>
    </location>
</feature>
<gene>
    <name evidence="4" type="ordered locus">SAR116_0730</name>
</gene>
<organism evidence="4 5">
    <name type="scientific">Puniceispirillum marinum (strain IMCC1322)</name>
    <dbReference type="NCBI Taxonomy" id="488538"/>
    <lineage>
        <taxon>Bacteria</taxon>
        <taxon>Pseudomonadati</taxon>
        <taxon>Pseudomonadota</taxon>
        <taxon>Alphaproteobacteria</taxon>
        <taxon>Candidatus Puniceispirillales</taxon>
        <taxon>Candidatus Puniceispirillaceae</taxon>
        <taxon>Candidatus Puniceispirillum</taxon>
    </lineage>
</organism>
<keyword evidence="4" id="KW-0808">Transferase</keyword>
<dbReference type="KEGG" id="apb:SAR116_0730"/>
<keyword evidence="2" id="KW-0949">S-adenosyl-L-methionine</keyword>
<dbReference type="NCBIfam" id="TIGR01444">
    <property type="entry name" value="fkbM_fam"/>
    <property type="match status" value="1"/>
</dbReference>
<dbReference type="InterPro" id="IPR007848">
    <property type="entry name" value="Small_mtfrase_dom"/>
</dbReference>
<evidence type="ECO:0000256" key="1">
    <source>
        <dbReference type="ARBA" id="ARBA00022603"/>
    </source>
</evidence>
<evidence type="ECO:0000313" key="4">
    <source>
        <dbReference type="EMBL" id="ADE38974.1"/>
    </source>
</evidence>
<keyword evidence="1 4" id="KW-0489">Methyltransferase</keyword>
<dbReference type="SUPFAM" id="SSF53335">
    <property type="entry name" value="S-adenosyl-L-methionine-dependent methyltransferases"/>
    <property type="match status" value="1"/>
</dbReference>
<dbReference type="eggNOG" id="COG2890">
    <property type="taxonomic scope" value="Bacteria"/>
</dbReference>
<dbReference type="EMBL" id="CP001751">
    <property type="protein sequence ID" value="ADE38974.1"/>
    <property type="molecule type" value="Genomic_DNA"/>
</dbReference>
<dbReference type="Gene3D" id="3.40.50.150">
    <property type="entry name" value="Vaccinia Virus protein VP39"/>
    <property type="match status" value="1"/>
</dbReference>
<dbReference type="InterPro" id="IPR006342">
    <property type="entry name" value="FkbM_mtfrase"/>
</dbReference>
<reference evidence="4 5" key="1">
    <citation type="journal article" date="2010" name="J. Bacteriol.">
        <title>Complete genome sequence of "Candidatus Puniceispirillum marinum" IMCC1322, a representative of the SAR116 clade in the Alphaproteobacteria.</title>
        <authorList>
            <person name="Oh H.M."/>
            <person name="Kwon K.K."/>
            <person name="Kang I."/>
            <person name="Kang S.G."/>
            <person name="Lee J.H."/>
            <person name="Kim S.J."/>
            <person name="Cho J.C."/>
        </authorList>
    </citation>
    <scope>NUCLEOTIDE SEQUENCE [LARGE SCALE GENOMIC DNA]</scope>
    <source>
        <strain evidence="4 5">IMCC1322</strain>
    </source>
</reference>
<accession>D5BRS7</accession>
<dbReference type="EC" id="2.1.1.171" evidence="4"/>
<evidence type="ECO:0000256" key="2">
    <source>
        <dbReference type="ARBA" id="ARBA00022691"/>
    </source>
</evidence>
<name>D5BRS7_PUNMI</name>
<dbReference type="Proteomes" id="UP000007460">
    <property type="component" value="Chromosome"/>
</dbReference>
<dbReference type="AlphaFoldDB" id="D5BRS7"/>
<dbReference type="HOGENOM" id="CLU_095612_0_0_5"/>
<evidence type="ECO:0000313" key="5">
    <source>
        <dbReference type="Proteomes" id="UP000007460"/>
    </source>
</evidence>
<dbReference type="Pfam" id="PF05175">
    <property type="entry name" value="MTS"/>
    <property type="match status" value="1"/>
</dbReference>
<keyword evidence="5" id="KW-1185">Reference proteome</keyword>
<dbReference type="STRING" id="488538.SAR116_0730"/>
<sequence>MDQKRLIALASGALEREEFILAKRYFNKDDRIMEFGCGLGVAAARLIKAVQPASIICFEANPLAIEYASVLFSNNNMNVNLLQGALGDGSKKNFYACNDYILSSFDEPSEHQNYKKIEVATFELSDLIHRHKPNAIFCDIEGAEQHFCDPHKMENIDKVVIEFHPEVYGKAVLKQLSKAFIDADFQLRETLKQTYFFERTA</sequence>
<dbReference type="GO" id="GO:0052913">
    <property type="term" value="F:16S rRNA (guanine(966)-N(2))-methyltransferase activity"/>
    <property type="evidence" value="ECO:0007669"/>
    <property type="project" value="UniProtKB-EC"/>
</dbReference>
<dbReference type="InterPro" id="IPR029063">
    <property type="entry name" value="SAM-dependent_MTases_sf"/>
</dbReference>
<proteinExistence type="predicted"/>
<protein>
    <submittedName>
        <fullName evidence="4">Methyltransferase FkbM family</fullName>
        <ecNumber evidence="4">2.1.1.171</ecNumber>
    </submittedName>
</protein>
<evidence type="ECO:0000259" key="3">
    <source>
        <dbReference type="Pfam" id="PF05175"/>
    </source>
</evidence>